<reference evidence="2 3" key="1">
    <citation type="journal article" date="2020" name="Elife">
        <title>Loss of centromere function drives karyotype evolution in closely related Malassezia species.</title>
        <authorList>
            <person name="Sankaranarayanan S.R."/>
            <person name="Ianiri G."/>
            <person name="Coelho M.A."/>
            <person name="Reza M.H."/>
            <person name="Thimmappa B.C."/>
            <person name="Ganguly P."/>
            <person name="Vadnala R.N."/>
            <person name="Sun S."/>
            <person name="Siddharthan R."/>
            <person name="Tellgren-Roth C."/>
            <person name="Dawson T.L."/>
            <person name="Heitman J."/>
            <person name="Sanyal K."/>
        </authorList>
    </citation>
    <scope>NUCLEOTIDE SEQUENCE [LARGE SCALE GENOMIC DNA]</scope>
    <source>
        <strain evidence="2">CBS14141</strain>
    </source>
</reference>
<feature type="compositionally biased region" description="Low complexity" evidence="1">
    <location>
        <begin position="35"/>
        <end position="51"/>
    </location>
</feature>
<evidence type="ECO:0008006" key="4">
    <source>
        <dbReference type="Google" id="ProtNLM"/>
    </source>
</evidence>
<feature type="compositionally biased region" description="Low complexity" evidence="1">
    <location>
        <begin position="380"/>
        <end position="411"/>
    </location>
</feature>
<feature type="compositionally biased region" description="Low complexity" evidence="1">
    <location>
        <begin position="351"/>
        <end position="369"/>
    </location>
</feature>
<feature type="compositionally biased region" description="Low complexity" evidence="1">
    <location>
        <begin position="325"/>
        <end position="344"/>
    </location>
</feature>
<feature type="region of interest" description="Disordered" evidence="1">
    <location>
        <begin position="165"/>
        <end position="459"/>
    </location>
</feature>
<feature type="region of interest" description="Disordered" evidence="1">
    <location>
        <begin position="35"/>
        <end position="62"/>
    </location>
</feature>
<feature type="compositionally biased region" description="Basic residues" evidence="1">
    <location>
        <begin position="548"/>
        <end position="569"/>
    </location>
</feature>
<feature type="compositionally biased region" description="Low complexity" evidence="1">
    <location>
        <begin position="184"/>
        <end position="196"/>
    </location>
</feature>
<feature type="compositionally biased region" description="Basic and acidic residues" evidence="1">
    <location>
        <begin position="200"/>
        <end position="210"/>
    </location>
</feature>
<feature type="compositionally biased region" description="Low complexity" evidence="1">
    <location>
        <begin position="517"/>
        <end position="547"/>
    </location>
</feature>
<proteinExistence type="predicted"/>
<sequence length="667" mass="70317">MPLAGHAPRNGTQVHKLTVPTNLVPFGGTERTTYAAGAAAPTTSAATGAVAPTPPTPRLPASPDELDAQVATLRDELRFTSAMPIRHWIRTADLLKRQADQHHVDGDLEAQYVCLAKCARILTDLLPNEHTAYARLDDEARDRMRRNGETINHLVALTRDALNDARRTASPPPPALLPSPPPSASRAAPARPSLRTGDSPAKDAPDREGRSPALKRVSFAEGSARTASPSPVRRVLRRAFARGSEPAEGAAAPDEGAAAGERAAPWWAPRARPKPASHAPASHAPLARPSRLSLTSHAPADTPLLQAQPSKAAKRRSWGFADLFPSGAPAKAPAAAAAAPAAAPTSPPAPAARSPPQLAPLQLPTSPLLETAPLSPRGMSPTPTSPRAASASASPRKSSGAAAVPAALQIAPNRLTSPTEKSLRSVQGEGHTRSMVYPYTHGTRSGKSAWPPPSSAPPTDLYEALAQHMSTHQQQQGFVAAADVARAGAGGDAQGGASKAAAATAVTASAAPAAAPAARPAADPAARSAPPGPLRLHLPRALRPSGHLARRSRRRRCPRPRRALRRRRGPVVPRPSRVRRGGVRSSARTPRRCPVRCCPAPRSTTCWTRRRRRPPARRAARAARRCGGCTCPRRSCRRSSRVRRPTPRRTARRAGCCWAARATGRYT</sequence>
<evidence type="ECO:0000256" key="1">
    <source>
        <dbReference type="SAM" id="MobiDB-lite"/>
    </source>
</evidence>
<gene>
    <name evidence="2" type="ORF">GLX27_004374</name>
</gene>
<dbReference type="Gene3D" id="1.20.58.80">
    <property type="entry name" value="Phosphotransferase system, lactose/cellobiose-type IIA subunit"/>
    <property type="match status" value="1"/>
</dbReference>
<evidence type="ECO:0000313" key="3">
    <source>
        <dbReference type="Proteomes" id="UP000818624"/>
    </source>
</evidence>
<protein>
    <recommendedName>
        <fullName evidence="4">USP8 dimerisation domain-containing protein</fullName>
    </recommendedName>
</protein>
<evidence type="ECO:0000313" key="2">
    <source>
        <dbReference type="EMBL" id="WFD49689.1"/>
    </source>
</evidence>
<accession>A0ABY8EYB0</accession>
<feature type="region of interest" description="Disordered" evidence="1">
    <location>
        <begin position="517"/>
        <end position="589"/>
    </location>
</feature>
<feature type="compositionally biased region" description="Pro residues" evidence="1">
    <location>
        <begin position="170"/>
        <end position="183"/>
    </location>
</feature>
<organism evidence="2 3">
    <name type="scientific">Malassezia furfur</name>
    <name type="common">Pityriasis versicolor infection agent</name>
    <name type="synonym">Pityrosporum furfur</name>
    <dbReference type="NCBI Taxonomy" id="55194"/>
    <lineage>
        <taxon>Eukaryota</taxon>
        <taxon>Fungi</taxon>
        <taxon>Dikarya</taxon>
        <taxon>Basidiomycota</taxon>
        <taxon>Ustilaginomycotina</taxon>
        <taxon>Malasseziomycetes</taxon>
        <taxon>Malasseziales</taxon>
        <taxon>Malasseziaceae</taxon>
        <taxon>Malassezia</taxon>
    </lineage>
</organism>
<dbReference type="EMBL" id="CP046239">
    <property type="protein sequence ID" value="WFD49689.1"/>
    <property type="molecule type" value="Genomic_DNA"/>
</dbReference>
<name>A0ABY8EYB0_MALFU</name>
<keyword evidence="3" id="KW-1185">Reference proteome</keyword>
<feature type="compositionally biased region" description="Low complexity" evidence="1">
    <location>
        <begin position="241"/>
        <end position="291"/>
    </location>
</feature>
<dbReference type="Proteomes" id="UP000818624">
    <property type="component" value="Chromosome 6"/>
</dbReference>